<protein>
    <submittedName>
        <fullName evidence="2">Uncharacterized protein</fullName>
    </submittedName>
</protein>
<evidence type="ECO:0000313" key="2">
    <source>
        <dbReference type="EMBL" id="SDL98069.1"/>
    </source>
</evidence>
<keyword evidence="1" id="KW-1133">Transmembrane helix</keyword>
<sequence>MHGKYDPETLQKLRLIYGPAFVKYLSRIGTLNYGALARSLLIMAAPPLAIAGAFGVFDLIFTLNFVDFGESGSVYLVTFAPALIFTLILLYNWLDIVVIRVLFWPFNTIRVMWLTRQLNETLDKVGLAEAGKPVVIRSAFGDKFVISTPIRNYYGYFHTGFYSTLCGKSEFQISRVVTPSDLIFKWILPTIFAPIYIPLIFVKTYIPKIKLSKIPLLGKLLDLYIAPSFTSAGVATPRLPKTSSDGEEGKLIDFPLWYDGLGGQTFKAEDIYSIVPFALNPKKFNPWIYPKNFTKDMNVFAETKDDVIRTHHRFREFMKRKRRSNTRFVAWVLIWFGSQTAAAVIYWQHFFGWTQTL</sequence>
<gene>
    <name evidence="2" type="ORF">SAMN04488568_103232</name>
</gene>
<feature type="transmembrane region" description="Helical" evidence="1">
    <location>
        <begin position="40"/>
        <end position="61"/>
    </location>
</feature>
<reference evidence="2 3" key="1">
    <citation type="submission" date="2016-10" db="EMBL/GenBank/DDBJ databases">
        <authorList>
            <person name="de Groot N.N."/>
        </authorList>
    </citation>
    <scope>NUCLEOTIDE SEQUENCE [LARGE SCALE GENOMIC DNA]</scope>
    <source>
        <strain evidence="2 3">DSM 16077</strain>
    </source>
</reference>
<accession>A0A1G9PH51</accession>
<proteinExistence type="predicted"/>
<dbReference type="Proteomes" id="UP000199759">
    <property type="component" value="Unassembled WGS sequence"/>
</dbReference>
<keyword evidence="1" id="KW-0812">Transmembrane</keyword>
<evidence type="ECO:0000256" key="1">
    <source>
        <dbReference type="SAM" id="Phobius"/>
    </source>
</evidence>
<dbReference type="AlphaFoldDB" id="A0A1G9PH51"/>
<feature type="transmembrane region" description="Helical" evidence="1">
    <location>
        <begin position="73"/>
        <end position="94"/>
    </location>
</feature>
<evidence type="ECO:0000313" key="3">
    <source>
        <dbReference type="Proteomes" id="UP000199759"/>
    </source>
</evidence>
<name>A0A1G9PH51_9PROT</name>
<feature type="transmembrane region" description="Helical" evidence="1">
    <location>
        <begin position="328"/>
        <end position="347"/>
    </location>
</feature>
<keyword evidence="3" id="KW-1185">Reference proteome</keyword>
<dbReference type="EMBL" id="FNHG01000003">
    <property type="protein sequence ID" value="SDL98069.1"/>
    <property type="molecule type" value="Genomic_DNA"/>
</dbReference>
<organism evidence="2 3">
    <name type="scientific">Maricaulis salignorans</name>
    <dbReference type="NCBI Taxonomy" id="144026"/>
    <lineage>
        <taxon>Bacteria</taxon>
        <taxon>Pseudomonadati</taxon>
        <taxon>Pseudomonadota</taxon>
        <taxon>Alphaproteobacteria</taxon>
        <taxon>Maricaulales</taxon>
        <taxon>Maricaulaceae</taxon>
        <taxon>Maricaulis</taxon>
    </lineage>
</organism>
<keyword evidence="1" id="KW-0472">Membrane</keyword>